<dbReference type="EMBL" id="CAJVPY010011453">
    <property type="protein sequence ID" value="CAG8727177.1"/>
    <property type="molecule type" value="Genomic_DNA"/>
</dbReference>
<gene>
    <name evidence="2" type="ORF">DERYTH_LOCUS14808</name>
</gene>
<comment type="caution">
    <text evidence="2">The sequence shown here is derived from an EMBL/GenBank/DDBJ whole genome shotgun (WGS) entry which is preliminary data.</text>
</comment>
<name>A0A9N9NFJ7_9GLOM</name>
<proteinExistence type="predicted"/>
<evidence type="ECO:0000313" key="2">
    <source>
        <dbReference type="EMBL" id="CAG8727177.1"/>
    </source>
</evidence>
<evidence type="ECO:0000256" key="1">
    <source>
        <dbReference type="SAM" id="MobiDB-lite"/>
    </source>
</evidence>
<feature type="compositionally biased region" description="Polar residues" evidence="1">
    <location>
        <begin position="115"/>
        <end position="124"/>
    </location>
</feature>
<protein>
    <submittedName>
        <fullName evidence="2">556_t:CDS:1</fullName>
    </submittedName>
</protein>
<feature type="region of interest" description="Disordered" evidence="1">
    <location>
        <begin position="109"/>
        <end position="147"/>
    </location>
</feature>
<feature type="compositionally biased region" description="Low complexity" evidence="1">
    <location>
        <begin position="128"/>
        <end position="139"/>
    </location>
</feature>
<dbReference type="OrthoDB" id="2448101at2759"/>
<reference evidence="2" key="1">
    <citation type="submission" date="2021-06" db="EMBL/GenBank/DDBJ databases">
        <authorList>
            <person name="Kallberg Y."/>
            <person name="Tangrot J."/>
            <person name="Rosling A."/>
        </authorList>
    </citation>
    <scope>NUCLEOTIDE SEQUENCE</scope>
    <source>
        <strain evidence="2">MA453B</strain>
    </source>
</reference>
<dbReference type="Proteomes" id="UP000789405">
    <property type="component" value="Unassembled WGS sequence"/>
</dbReference>
<organism evidence="2 3">
    <name type="scientific">Dentiscutata erythropus</name>
    <dbReference type="NCBI Taxonomy" id="1348616"/>
    <lineage>
        <taxon>Eukaryota</taxon>
        <taxon>Fungi</taxon>
        <taxon>Fungi incertae sedis</taxon>
        <taxon>Mucoromycota</taxon>
        <taxon>Glomeromycotina</taxon>
        <taxon>Glomeromycetes</taxon>
        <taxon>Diversisporales</taxon>
        <taxon>Gigasporaceae</taxon>
        <taxon>Dentiscutata</taxon>
    </lineage>
</organism>
<accession>A0A9N9NFJ7</accession>
<keyword evidence="3" id="KW-1185">Reference proteome</keyword>
<sequence>MVIDYVSATTATYGTTSLHGYGLCLCCWLQLFMELRLCMVMDYVSALESKKKGHIDNFWLKSLLGLKRNLTENDKINTKNIFVSCDLDGIQIGNNKALNEFQLLSKRVKNDKPEQQQTSETSGKTESKLPSNSEISSSSEELDEIEDKNEKVEFDINIIMNQLEMQPTVKLQQPIIPLSISSALLEASKKHVVGEDSYIHPERSEL</sequence>
<evidence type="ECO:0000313" key="3">
    <source>
        <dbReference type="Proteomes" id="UP000789405"/>
    </source>
</evidence>
<dbReference type="AlphaFoldDB" id="A0A9N9NFJ7"/>